<evidence type="ECO:0000313" key="1">
    <source>
        <dbReference type="EMBL" id="GJT12076.1"/>
    </source>
</evidence>
<comment type="caution">
    <text evidence="1">The sequence shown here is derived from an EMBL/GenBank/DDBJ whole genome shotgun (WGS) entry which is preliminary data.</text>
</comment>
<evidence type="ECO:0000313" key="2">
    <source>
        <dbReference type="Proteomes" id="UP001151760"/>
    </source>
</evidence>
<reference evidence="1" key="1">
    <citation type="journal article" date="2022" name="Int. J. Mol. Sci.">
        <title>Draft Genome of Tanacetum Coccineum: Genomic Comparison of Closely Related Tanacetum-Family Plants.</title>
        <authorList>
            <person name="Yamashiro T."/>
            <person name="Shiraishi A."/>
            <person name="Nakayama K."/>
            <person name="Satake H."/>
        </authorList>
    </citation>
    <scope>NUCLEOTIDE SEQUENCE</scope>
</reference>
<reference evidence="1" key="2">
    <citation type="submission" date="2022-01" db="EMBL/GenBank/DDBJ databases">
        <authorList>
            <person name="Yamashiro T."/>
            <person name="Shiraishi A."/>
            <person name="Satake H."/>
            <person name="Nakayama K."/>
        </authorList>
    </citation>
    <scope>NUCLEOTIDE SEQUENCE</scope>
</reference>
<accession>A0ABQ5BES7</accession>
<gene>
    <name evidence="1" type="ORF">Tco_0859118</name>
</gene>
<dbReference type="EMBL" id="BQNB010013119">
    <property type="protein sequence ID" value="GJT12076.1"/>
    <property type="molecule type" value="Genomic_DNA"/>
</dbReference>
<sequence>MSGPFLTDSRIIHPCCLFIMYSSILLFKEAYISFSNIGGRLSAPERIALSTRVVIEKFPCNVENLVNSKTANLVAANSVKSKTAHSVAANSVKPWTANSVAANSVKPCNAANSVNSKTANSVAANSVKSKTANSVSINSLRLECLDIRVENHSGR</sequence>
<proteinExistence type="predicted"/>
<dbReference type="Proteomes" id="UP001151760">
    <property type="component" value="Unassembled WGS sequence"/>
</dbReference>
<name>A0ABQ5BES7_9ASTR</name>
<keyword evidence="2" id="KW-1185">Reference proteome</keyword>
<organism evidence="1 2">
    <name type="scientific">Tanacetum coccineum</name>
    <dbReference type="NCBI Taxonomy" id="301880"/>
    <lineage>
        <taxon>Eukaryota</taxon>
        <taxon>Viridiplantae</taxon>
        <taxon>Streptophyta</taxon>
        <taxon>Embryophyta</taxon>
        <taxon>Tracheophyta</taxon>
        <taxon>Spermatophyta</taxon>
        <taxon>Magnoliopsida</taxon>
        <taxon>eudicotyledons</taxon>
        <taxon>Gunneridae</taxon>
        <taxon>Pentapetalae</taxon>
        <taxon>asterids</taxon>
        <taxon>campanulids</taxon>
        <taxon>Asterales</taxon>
        <taxon>Asteraceae</taxon>
        <taxon>Asteroideae</taxon>
        <taxon>Anthemideae</taxon>
        <taxon>Anthemidinae</taxon>
        <taxon>Tanacetum</taxon>
    </lineage>
</organism>
<protein>
    <submittedName>
        <fullName evidence="1">Uncharacterized protein</fullName>
    </submittedName>
</protein>